<comment type="similarity">
    <text evidence="1 5">Belongs to the FliD family.</text>
</comment>
<dbReference type="InterPro" id="IPR040026">
    <property type="entry name" value="FliD"/>
</dbReference>
<dbReference type="HOGENOM" id="CLU_015182_8_1_4"/>
<proteinExistence type="inferred from homology"/>
<comment type="function">
    <text evidence="5">Required for morphogenesis and for the elongation of the flagellar filament by facilitating polymerization of the flagellin monomers at the tip of growing filament. Forms a capping structure, which prevents flagellin subunits (transported through the central channel of the flagellum) from leaking out without polymerization at the distal end.</text>
</comment>
<feature type="domain" description="Flagellar hook-associated protein 2 C-terminal" evidence="7">
    <location>
        <begin position="220"/>
        <end position="443"/>
    </location>
</feature>
<dbReference type="GO" id="GO:0007155">
    <property type="term" value="P:cell adhesion"/>
    <property type="evidence" value="ECO:0007669"/>
    <property type="project" value="InterPro"/>
</dbReference>
<keyword evidence="8" id="KW-0282">Flagellum</keyword>
<sequence length="459" mass="47629">MATISSLGSSGLPLQETLDKLQEAEERRLKLITNQQSSYQTRVSAFGKIQSAVEALQKAAANLGDMGSTSTLTTKVTGNDGVAVATANGAMAGTYNIKVSKLATAQSLQSQAFNSRIDNMGTGGVITFTVDGKEKNLTLGSDTSLGGITKSINGDDALGLSATIVNDGQGKYYLMVTSKSEGEKAAVTKIAVTGNNELASALNYDASAPDTSSMKQMVAGKNAELSINGIPVVSQTNAVTTAIDGVTLTLTAVTPENGAGSTVTIAQDNSKITPLVQAFVTAYNSLQTTIADLTAFNVDKQTQSALTGDGATRSIQSSIAAALRVVTGEGSVQTLGQLGITSDPKTGALKLDNDKLIKALNENPADAMRVFTSKDNGLAARVSAATDKILGDSGTIKSQTDGLEKTIASLKKQYESTSTQIEATMANYRNQFVKLDALVSQLKVTSNYLSQQFASLSTK</sequence>
<evidence type="ECO:0000259" key="7">
    <source>
        <dbReference type="Pfam" id="PF07195"/>
    </source>
</evidence>
<dbReference type="KEGG" id="bav:BAV1723"/>
<dbReference type="Pfam" id="PF02465">
    <property type="entry name" value="FliD_N"/>
    <property type="match status" value="1"/>
</dbReference>
<dbReference type="RefSeq" id="WP_012417392.1">
    <property type="nucleotide sequence ID" value="NC_010645.1"/>
</dbReference>
<protein>
    <recommendedName>
        <fullName evidence="5">Flagellar hook-associated protein 2</fullName>
        <shortName evidence="5">HAP2</shortName>
    </recommendedName>
    <alternativeName>
        <fullName evidence="5">Flagellar cap protein</fullName>
    </alternativeName>
</protein>
<comment type="subcellular location">
    <subcellularLocation>
        <location evidence="5">Secreted</location>
    </subcellularLocation>
    <subcellularLocation>
        <location evidence="5">Bacterial flagellum</location>
    </subcellularLocation>
</comment>
<evidence type="ECO:0000259" key="6">
    <source>
        <dbReference type="Pfam" id="PF02465"/>
    </source>
</evidence>
<keyword evidence="8" id="KW-0969">Cilium</keyword>
<keyword evidence="5" id="KW-0964">Secreted</keyword>
<organism evidence="8 9">
    <name type="scientific">Bordetella avium (strain 197N)</name>
    <dbReference type="NCBI Taxonomy" id="360910"/>
    <lineage>
        <taxon>Bacteria</taxon>
        <taxon>Pseudomonadati</taxon>
        <taxon>Pseudomonadota</taxon>
        <taxon>Betaproteobacteria</taxon>
        <taxon>Burkholderiales</taxon>
        <taxon>Alcaligenaceae</taxon>
        <taxon>Bordetella</taxon>
    </lineage>
</organism>
<dbReference type="InterPro" id="IPR010809">
    <property type="entry name" value="FliD_C"/>
</dbReference>
<accession>Q2L175</accession>
<dbReference type="InterPro" id="IPR003481">
    <property type="entry name" value="FliD_N"/>
</dbReference>
<dbReference type="OrthoDB" id="5980200at2"/>
<evidence type="ECO:0000313" key="9">
    <source>
        <dbReference type="Proteomes" id="UP000001977"/>
    </source>
</evidence>
<reference evidence="8 9" key="1">
    <citation type="journal article" date="2006" name="J. Bacteriol.">
        <title>Comparison of the genome sequence of the poultry pathogen Bordetella avium with those of B. bronchiseptica, B. pertussis, and B. parapertussis reveals extensive diversity in surface structures associated with host interaction.</title>
        <authorList>
            <person name="Sebaihia M."/>
            <person name="Preston A."/>
            <person name="Maskell D.J."/>
            <person name="Kuzmiak H."/>
            <person name="Connell T.D."/>
            <person name="King N.D."/>
            <person name="Orndorff P.E."/>
            <person name="Miyamoto D.M."/>
            <person name="Thomson N.R."/>
            <person name="Harris D."/>
            <person name="Goble A."/>
            <person name="Lord A."/>
            <person name="Murphy L."/>
            <person name="Quail M.A."/>
            <person name="Rutter S."/>
            <person name="Squares R."/>
            <person name="Squares S."/>
            <person name="Woodward J."/>
            <person name="Parkhill J."/>
            <person name="Temple L.M."/>
        </authorList>
    </citation>
    <scope>NUCLEOTIDE SEQUENCE [LARGE SCALE GENOMIC DNA]</scope>
    <source>
        <strain evidence="8 9">197N</strain>
    </source>
</reference>
<comment type="subunit">
    <text evidence="2 5">Homopentamer.</text>
</comment>
<dbReference type="EMBL" id="AM167904">
    <property type="protein sequence ID" value="CAJ49331.1"/>
    <property type="molecule type" value="Genomic_DNA"/>
</dbReference>
<feature type="domain" description="Flagellar hook-associated protein 2 N-terminal" evidence="6">
    <location>
        <begin position="10"/>
        <end position="106"/>
    </location>
</feature>
<dbReference type="GO" id="GO:0005576">
    <property type="term" value="C:extracellular region"/>
    <property type="evidence" value="ECO:0007669"/>
    <property type="project" value="UniProtKB-SubCell"/>
</dbReference>
<dbReference type="GO" id="GO:0009421">
    <property type="term" value="C:bacterial-type flagellum filament cap"/>
    <property type="evidence" value="ECO:0007669"/>
    <property type="project" value="InterPro"/>
</dbReference>
<dbReference type="AlphaFoldDB" id="Q2L175"/>
<evidence type="ECO:0000313" key="8">
    <source>
        <dbReference type="EMBL" id="CAJ49331.1"/>
    </source>
</evidence>
<dbReference type="PANTHER" id="PTHR30288:SF0">
    <property type="entry name" value="FLAGELLAR HOOK-ASSOCIATED PROTEIN 2"/>
    <property type="match status" value="1"/>
</dbReference>
<name>Q2L175_BORA1</name>
<dbReference type="PANTHER" id="PTHR30288">
    <property type="entry name" value="FLAGELLAR CAP/ASSEMBLY PROTEIN FLID"/>
    <property type="match status" value="1"/>
</dbReference>
<gene>
    <name evidence="8" type="primary">fliD</name>
    <name evidence="8" type="synonym">flaV</name>
    <name evidence="8" type="synonym">flbC</name>
    <name evidence="8" type="ordered locus">BAV1723</name>
</gene>
<keyword evidence="3" id="KW-0175">Coiled coil</keyword>
<evidence type="ECO:0000256" key="1">
    <source>
        <dbReference type="ARBA" id="ARBA00009764"/>
    </source>
</evidence>
<dbReference type="Proteomes" id="UP000001977">
    <property type="component" value="Chromosome"/>
</dbReference>
<evidence type="ECO:0000256" key="2">
    <source>
        <dbReference type="ARBA" id="ARBA00011255"/>
    </source>
</evidence>
<keyword evidence="8" id="KW-0966">Cell projection</keyword>
<dbReference type="STRING" id="360910.BAV1723"/>
<keyword evidence="4 5" id="KW-0975">Bacterial flagellum</keyword>
<dbReference type="GO" id="GO:0009424">
    <property type="term" value="C:bacterial-type flagellum hook"/>
    <property type="evidence" value="ECO:0007669"/>
    <property type="project" value="UniProtKB-UniRule"/>
</dbReference>
<evidence type="ECO:0000256" key="4">
    <source>
        <dbReference type="ARBA" id="ARBA00023143"/>
    </source>
</evidence>
<evidence type="ECO:0000256" key="3">
    <source>
        <dbReference type="ARBA" id="ARBA00023054"/>
    </source>
</evidence>
<keyword evidence="9" id="KW-1185">Reference proteome</keyword>
<dbReference type="eggNOG" id="COG1345">
    <property type="taxonomic scope" value="Bacteria"/>
</dbReference>
<dbReference type="GO" id="GO:0071973">
    <property type="term" value="P:bacterial-type flagellum-dependent cell motility"/>
    <property type="evidence" value="ECO:0007669"/>
    <property type="project" value="TreeGrafter"/>
</dbReference>
<evidence type="ECO:0000256" key="5">
    <source>
        <dbReference type="RuleBase" id="RU362066"/>
    </source>
</evidence>
<dbReference type="Pfam" id="PF07195">
    <property type="entry name" value="FliD_C"/>
    <property type="match status" value="1"/>
</dbReference>